<comment type="similarity">
    <text evidence="1">Belongs to the iron/ascorbate-dependent oxidoreductase family.</text>
</comment>
<name>A0A2P6TS53_CHLSO</name>
<dbReference type="InterPro" id="IPR050231">
    <property type="entry name" value="Iron_ascorbate_oxido_reductase"/>
</dbReference>
<accession>A0A2P6TS53</accession>
<dbReference type="Proteomes" id="UP000239899">
    <property type="component" value="Unassembled WGS sequence"/>
</dbReference>
<evidence type="ECO:0000313" key="5">
    <source>
        <dbReference type="Proteomes" id="UP000239899"/>
    </source>
</evidence>
<dbReference type="GO" id="GO:0046872">
    <property type="term" value="F:metal ion binding"/>
    <property type="evidence" value="ECO:0007669"/>
    <property type="project" value="UniProtKB-KW"/>
</dbReference>
<evidence type="ECO:0000259" key="3">
    <source>
        <dbReference type="PROSITE" id="PS51471"/>
    </source>
</evidence>
<dbReference type="OrthoDB" id="288590at2759"/>
<dbReference type="STRING" id="3076.A0A2P6TS53"/>
<comment type="caution">
    <text evidence="4">The sequence shown here is derived from an EMBL/GenBank/DDBJ whole genome shotgun (WGS) entry which is preliminary data.</text>
</comment>
<dbReference type="AlphaFoldDB" id="A0A2P6TS53"/>
<sequence length="356" mass="37603">MAQAPAASPQPGGMAIPLIDLSPLRQSPPDAAAVRHLAAEVDRACRQVGFLYVAGHGVSEEEMQGFMALTCRLFDLPQAAKNELDASRSTLARGYNSLELGKHSCTPEDGRQDVKESFTLGVERAAGDPRPPSPMHGPNQWPPEALLPGWQAEAEAAFQRLLRVARLLMRALALALLQPESFFTDKCDDPVAQMVMFRYPPTGGGDAERGCGAHTDCGFLTLVCQDAPGIEVQLADGTWFAAPSIPGTFLVNLGDLAQRWTGDVYKSTVHRVVNRSTSVTRHSIVFFCNSNFDALVETIVPESSGGGGSGDQGGAGCGGGSGPEASGAEGGGCAPHLYPPVTAGKYILEKLGLMWD</sequence>
<evidence type="ECO:0000256" key="2">
    <source>
        <dbReference type="SAM" id="MobiDB-lite"/>
    </source>
</evidence>
<dbReference type="PANTHER" id="PTHR47990">
    <property type="entry name" value="2-OXOGLUTARATE (2OG) AND FE(II)-DEPENDENT OXYGENASE SUPERFAMILY PROTEIN-RELATED"/>
    <property type="match status" value="1"/>
</dbReference>
<dbReference type="InterPro" id="IPR005123">
    <property type="entry name" value="Oxoglu/Fe-dep_dioxygenase_dom"/>
</dbReference>
<keyword evidence="1" id="KW-0479">Metal-binding</keyword>
<reference evidence="4 5" key="1">
    <citation type="journal article" date="2018" name="Plant J.">
        <title>Genome sequences of Chlorella sorokiniana UTEX 1602 and Micractinium conductrix SAG 241.80: implications to maltose excretion by a green alga.</title>
        <authorList>
            <person name="Arriola M.B."/>
            <person name="Velmurugan N."/>
            <person name="Zhang Y."/>
            <person name="Plunkett M.H."/>
            <person name="Hondzo H."/>
            <person name="Barney B.M."/>
        </authorList>
    </citation>
    <scope>NUCLEOTIDE SEQUENCE [LARGE SCALE GENOMIC DNA]</scope>
    <source>
        <strain evidence="5">UTEX 1602</strain>
    </source>
</reference>
<proteinExistence type="inferred from homology"/>
<organism evidence="4 5">
    <name type="scientific">Chlorella sorokiniana</name>
    <name type="common">Freshwater green alga</name>
    <dbReference type="NCBI Taxonomy" id="3076"/>
    <lineage>
        <taxon>Eukaryota</taxon>
        <taxon>Viridiplantae</taxon>
        <taxon>Chlorophyta</taxon>
        <taxon>core chlorophytes</taxon>
        <taxon>Trebouxiophyceae</taxon>
        <taxon>Chlorellales</taxon>
        <taxon>Chlorellaceae</taxon>
        <taxon>Chlorella clade</taxon>
        <taxon>Chlorella</taxon>
    </lineage>
</organism>
<dbReference type="Gene3D" id="2.60.120.330">
    <property type="entry name" value="B-lactam Antibiotic, Isopenicillin N Synthase, Chain"/>
    <property type="match status" value="1"/>
</dbReference>
<dbReference type="Pfam" id="PF03171">
    <property type="entry name" value="2OG-FeII_Oxy"/>
    <property type="match status" value="1"/>
</dbReference>
<dbReference type="InterPro" id="IPR044861">
    <property type="entry name" value="IPNS-like_FE2OG_OXY"/>
</dbReference>
<dbReference type="InterPro" id="IPR026992">
    <property type="entry name" value="DIOX_N"/>
</dbReference>
<evidence type="ECO:0000256" key="1">
    <source>
        <dbReference type="RuleBase" id="RU003682"/>
    </source>
</evidence>
<evidence type="ECO:0000313" key="4">
    <source>
        <dbReference type="EMBL" id="PRW56887.1"/>
    </source>
</evidence>
<dbReference type="PROSITE" id="PS51471">
    <property type="entry name" value="FE2OG_OXY"/>
    <property type="match status" value="1"/>
</dbReference>
<dbReference type="InterPro" id="IPR027443">
    <property type="entry name" value="IPNS-like_sf"/>
</dbReference>
<dbReference type="Pfam" id="PF14226">
    <property type="entry name" value="DIOX_N"/>
    <property type="match status" value="1"/>
</dbReference>
<keyword evidence="1" id="KW-0560">Oxidoreductase</keyword>
<keyword evidence="1" id="KW-0408">Iron</keyword>
<dbReference type="SUPFAM" id="SSF51197">
    <property type="entry name" value="Clavaminate synthase-like"/>
    <property type="match status" value="1"/>
</dbReference>
<feature type="compositionally biased region" description="Gly residues" evidence="2">
    <location>
        <begin position="304"/>
        <end position="329"/>
    </location>
</feature>
<keyword evidence="5" id="KW-1185">Reference proteome</keyword>
<protein>
    <submittedName>
        <fullName evidence="4">2OG-Fe(II) oxygenase</fullName>
    </submittedName>
</protein>
<feature type="region of interest" description="Disordered" evidence="2">
    <location>
        <begin position="303"/>
        <end position="329"/>
    </location>
</feature>
<gene>
    <name evidence="4" type="ORF">C2E21_4530</name>
</gene>
<feature type="domain" description="Fe2OG dioxygenase" evidence="3">
    <location>
        <begin position="190"/>
        <end position="290"/>
    </location>
</feature>
<dbReference type="EMBL" id="LHPG02000008">
    <property type="protein sequence ID" value="PRW56887.1"/>
    <property type="molecule type" value="Genomic_DNA"/>
</dbReference>
<dbReference type="GO" id="GO:0016491">
    <property type="term" value="F:oxidoreductase activity"/>
    <property type="evidence" value="ECO:0007669"/>
    <property type="project" value="UniProtKB-KW"/>
</dbReference>